<dbReference type="AlphaFoldDB" id="A0A518H987"/>
<reference evidence="2 3" key="1">
    <citation type="submission" date="2019-02" db="EMBL/GenBank/DDBJ databases">
        <title>Deep-cultivation of Planctomycetes and their phenomic and genomic characterization uncovers novel biology.</title>
        <authorList>
            <person name="Wiegand S."/>
            <person name="Jogler M."/>
            <person name="Boedeker C."/>
            <person name="Pinto D."/>
            <person name="Vollmers J."/>
            <person name="Rivas-Marin E."/>
            <person name="Kohn T."/>
            <person name="Peeters S.H."/>
            <person name="Heuer A."/>
            <person name="Rast P."/>
            <person name="Oberbeckmann S."/>
            <person name="Bunk B."/>
            <person name="Jeske O."/>
            <person name="Meyerdierks A."/>
            <person name="Storesund J.E."/>
            <person name="Kallscheuer N."/>
            <person name="Luecker S."/>
            <person name="Lage O.M."/>
            <person name="Pohl T."/>
            <person name="Merkel B.J."/>
            <person name="Hornburger P."/>
            <person name="Mueller R.-W."/>
            <person name="Bruemmer F."/>
            <person name="Labrenz M."/>
            <person name="Spormann A.M."/>
            <person name="Op den Camp H."/>
            <person name="Overmann J."/>
            <person name="Amann R."/>
            <person name="Jetten M.S.M."/>
            <person name="Mascher T."/>
            <person name="Medema M.H."/>
            <person name="Devos D.P."/>
            <person name="Kaster A.-K."/>
            <person name="Ovreas L."/>
            <person name="Rohde M."/>
            <person name="Galperin M.Y."/>
            <person name="Jogler C."/>
        </authorList>
    </citation>
    <scope>NUCLEOTIDE SEQUENCE [LARGE SCALE GENOMIC DNA]</scope>
    <source>
        <strain evidence="2 3">ElP</strain>
    </source>
</reference>
<dbReference type="RefSeq" id="WP_145275167.1">
    <property type="nucleotide sequence ID" value="NZ_CP036426.1"/>
</dbReference>
<dbReference type="KEGG" id="tpla:ElP_53420"/>
<organism evidence="2 3">
    <name type="scientific">Tautonia plasticadhaerens</name>
    <dbReference type="NCBI Taxonomy" id="2527974"/>
    <lineage>
        <taxon>Bacteria</taxon>
        <taxon>Pseudomonadati</taxon>
        <taxon>Planctomycetota</taxon>
        <taxon>Planctomycetia</taxon>
        <taxon>Isosphaerales</taxon>
        <taxon>Isosphaeraceae</taxon>
        <taxon>Tautonia</taxon>
    </lineage>
</organism>
<evidence type="ECO:0000259" key="1">
    <source>
        <dbReference type="Pfam" id="PF20703"/>
    </source>
</evidence>
<dbReference type="Proteomes" id="UP000317835">
    <property type="component" value="Chromosome"/>
</dbReference>
<evidence type="ECO:0000313" key="2">
    <source>
        <dbReference type="EMBL" id="QDV37403.1"/>
    </source>
</evidence>
<keyword evidence="3" id="KW-1185">Reference proteome</keyword>
<dbReference type="EMBL" id="CP036426">
    <property type="protein sequence ID" value="QDV37403.1"/>
    <property type="molecule type" value="Genomic_DNA"/>
</dbReference>
<name>A0A518H987_9BACT</name>
<protein>
    <recommendedName>
        <fullName evidence="1">Novel STAND NTPase 1 domain-containing protein</fullName>
    </recommendedName>
</protein>
<feature type="domain" description="Novel STAND NTPase 1" evidence="1">
    <location>
        <begin position="48"/>
        <end position="131"/>
    </location>
</feature>
<dbReference type="Pfam" id="PF20703">
    <property type="entry name" value="nSTAND1"/>
    <property type="match status" value="1"/>
</dbReference>
<accession>A0A518H987</accession>
<sequence>MRTDGLKQTPLLCMFPRLHGTGEFGFTARNYDTSEFRFAARLDREAAPYCGLRAYDEPDSPLFFGREGLRRRLVELVEARPLTLVAGESGTSKSSLLRASLLPDLREPGGWTILSPIRPHPSPLEALVSVLPGRLRRRRWWPPR</sequence>
<proteinExistence type="predicted"/>
<gene>
    <name evidence="2" type="ORF">ElP_53420</name>
</gene>
<dbReference type="InterPro" id="IPR049052">
    <property type="entry name" value="nSTAND1"/>
</dbReference>
<evidence type="ECO:0000313" key="3">
    <source>
        <dbReference type="Proteomes" id="UP000317835"/>
    </source>
</evidence>